<feature type="compositionally biased region" description="Acidic residues" evidence="2">
    <location>
        <begin position="218"/>
        <end position="237"/>
    </location>
</feature>
<evidence type="ECO:0000256" key="1">
    <source>
        <dbReference type="NCBIfam" id="TIGR01651"/>
    </source>
</evidence>
<evidence type="ECO:0000313" key="5">
    <source>
        <dbReference type="Proteomes" id="UP000325614"/>
    </source>
</evidence>
<feature type="domain" description="VWFA" evidence="3">
    <location>
        <begin position="410"/>
        <end position="630"/>
    </location>
</feature>
<dbReference type="EMBL" id="CP045423">
    <property type="protein sequence ID" value="QFU15207.1"/>
    <property type="molecule type" value="Genomic_DNA"/>
</dbReference>
<keyword evidence="4" id="KW-0436">Ligase</keyword>
<dbReference type="SUPFAM" id="SSF53300">
    <property type="entry name" value="vWA-like"/>
    <property type="match status" value="1"/>
</dbReference>
<dbReference type="PROSITE" id="PS50234">
    <property type="entry name" value="VWFA"/>
    <property type="match status" value="1"/>
</dbReference>
<evidence type="ECO:0000313" key="4">
    <source>
        <dbReference type="EMBL" id="QFU15207.1"/>
    </source>
</evidence>
<feature type="region of interest" description="Disordered" evidence="2">
    <location>
        <begin position="1"/>
        <end position="21"/>
    </location>
</feature>
<dbReference type="PANTHER" id="PTHR41248">
    <property type="entry name" value="NORD PROTEIN"/>
    <property type="match status" value="1"/>
</dbReference>
<dbReference type="Pfam" id="PF06213">
    <property type="entry name" value="CobT"/>
    <property type="match status" value="1"/>
</dbReference>
<dbReference type="InterPro" id="IPR002035">
    <property type="entry name" value="VWF_A"/>
</dbReference>
<dbReference type="KEGG" id="mico:GDR74_02665"/>
<dbReference type="GO" id="GO:0051116">
    <property type="term" value="F:cobaltochelatase activity"/>
    <property type="evidence" value="ECO:0007669"/>
    <property type="project" value="UniProtKB-UniRule"/>
</dbReference>
<dbReference type="NCBIfam" id="TIGR01651">
    <property type="entry name" value="CobT"/>
    <property type="match status" value="1"/>
</dbReference>
<dbReference type="SMART" id="SM00327">
    <property type="entry name" value="VWA"/>
    <property type="match status" value="1"/>
</dbReference>
<dbReference type="PANTHER" id="PTHR41248:SF1">
    <property type="entry name" value="NORD PROTEIN"/>
    <property type="match status" value="1"/>
</dbReference>
<feature type="region of interest" description="Disordered" evidence="2">
    <location>
        <begin position="218"/>
        <end position="312"/>
    </location>
</feature>
<evidence type="ECO:0000259" key="3">
    <source>
        <dbReference type="PROSITE" id="PS50234"/>
    </source>
</evidence>
<dbReference type="InterPro" id="IPR025861">
    <property type="entry name" value="CobT_VWA_dom"/>
</dbReference>
<keyword evidence="5" id="KW-1185">Reference proteome</keyword>
<reference evidence="4 5" key="1">
    <citation type="submission" date="2019-10" db="EMBL/GenBank/DDBJ databases">
        <title>Isolation, Identification of Microvirga thermotolerans HR1, a novel thermophilic bacterium and Comparative Genomics of the genus Microvirga.</title>
        <authorList>
            <person name="Li J."/>
            <person name="Zhang W."/>
            <person name="Lin M."/>
            <person name="Wang J."/>
        </authorList>
    </citation>
    <scope>NUCLEOTIDE SEQUENCE [LARGE SCALE GENOMIC DNA]</scope>
    <source>
        <strain evidence="4 5">HR1</strain>
    </source>
</reference>
<proteinExistence type="predicted"/>
<dbReference type="InterPro" id="IPR051928">
    <property type="entry name" value="NorD/CobT"/>
</dbReference>
<dbReference type="Gene3D" id="3.40.50.410">
    <property type="entry name" value="von Willebrand factor, type A domain"/>
    <property type="match status" value="1"/>
</dbReference>
<dbReference type="PIRSF" id="PIRSF031715">
    <property type="entry name" value="Cob_chel_CobT"/>
    <property type="match status" value="1"/>
</dbReference>
<dbReference type="RefSeq" id="WP_152584853.1">
    <property type="nucleotide sequence ID" value="NZ_CP045423.1"/>
</dbReference>
<dbReference type="InterPro" id="IPR006538">
    <property type="entry name" value="CobT"/>
</dbReference>
<sequence>MSISNRRPGERKEAPTEPLKRSIAGCMKAIARKQDLEVTFASDRPAMMGDKVRLPDPPRRLTSHDVAVLRGYADSMALRLACHDTALHRKLAPEGQAARAVFDAVEQARVESIGSRRMSGVASNISAMLEDRYHRGGKYEEITDRADAPIEDAVALMVRERLTGQRPPASAARIVDLWRDYIEDRAGRDLDGLLKNIESQRDFARSVRDLLSSLDMADEAALDSEDEENEEENDTEQEQQQGEGESEQEAQGDRAEAEIGDEAADEMEEGASEDADGPSGELPDEADEADSENASESWRPPSRHNEGRGPDYKAFTTRFDEVVHAEELCDADELTRLRAYLDKQLANLQGVVGRLANRLQRRLLAQQNRAWEFDLEEGTLDPARLPRVVMDPFQPLSFKQEQDTNFRDTVVTLLLDNSGSMRGRPITVAATCADILARTLERCGVKVEILGFTTRAWKGGQAREAWLQSGKPANPGRLNDLRHIVYKPADAPWRRARKNLGLMMREGLLKENIDGEALDWAHKRLLGRPEQRRILMVISDGAPVDDSTLSVNPGNYLERHLRHVIEEIETRSPVELIAIGIGHDVTRYYRRAVTIVDAEELGGVMTEKLAELFEESPPPAARAPRRRAFA</sequence>
<dbReference type="EC" id="6.6.1.2" evidence="1"/>
<protein>
    <recommendedName>
        <fullName evidence="1">Cobaltochelatase subunit CobT</fullName>
        <ecNumber evidence="1">6.6.1.2</ecNumber>
    </recommendedName>
</protein>
<dbReference type="Proteomes" id="UP000325614">
    <property type="component" value="Chromosome"/>
</dbReference>
<accession>A0A5P9JRC1</accession>
<dbReference type="CDD" id="cd01454">
    <property type="entry name" value="vWA_norD_type"/>
    <property type="match status" value="1"/>
</dbReference>
<gene>
    <name evidence="4" type="primary">cobT</name>
    <name evidence="4" type="ORF">GDR74_02665</name>
</gene>
<dbReference type="AlphaFoldDB" id="A0A5P9JRC1"/>
<dbReference type="InterPro" id="IPR036465">
    <property type="entry name" value="vWFA_dom_sf"/>
</dbReference>
<feature type="compositionally biased region" description="Basic and acidic residues" evidence="2">
    <location>
        <begin position="7"/>
        <end position="20"/>
    </location>
</feature>
<dbReference type="GO" id="GO:0009236">
    <property type="term" value="P:cobalamin biosynthetic process"/>
    <property type="evidence" value="ECO:0007669"/>
    <property type="project" value="UniProtKB-UniRule"/>
</dbReference>
<evidence type="ECO:0000256" key="2">
    <source>
        <dbReference type="SAM" id="MobiDB-lite"/>
    </source>
</evidence>
<dbReference type="Pfam" id="PF11775">
    <property type="entry name" value="CobT_C"/>
    <property type="match status" value="1"/>
</dbReference>
<name>A0A5P9JRC1_9HYPH</name>
<feature type="compositionally biased region" description="Acidic residues" evidence="2">
    <location>
        <begin position="258"/>
        <end position="293"/>
    </location>
</feature>
<organism evidence="4 5">
    <name type="scientific">Microvirga thermotolerans</name>
    <dbReference type="NCBI Taxonomy" id="2651334"/>
    <lineage>
        <taxon>Bacteria</taxon>
        <taxon>Pseudomonadati</taxon>
        <taxon>Pseudomonadota</taxon>
        <taxon>Alphaproteobacteria</taxon>
        <taxon>Hyphomicrobiales</taxon>
        <taxon>Methylobacteriaceae</taxon>
        <taxon>Microvirga</taxon>
    </lineage>
</organism>